<name>A0A183N6W0_9TREM</name>
<evidence type="ECO:0000313" key="3">
    <source>
        <dbReference type="Proteomes" id="UP000277204"/>
    </source>
</evidence>
<accession>A0A183N6W0</accession>
<sequence length="161" mass="19006">MEDMRTKRRADITSDHLLVAKIQLKFKKHWTTDHAAPQTFDSAFLRDTDKLNEFKIVLINGFQTFRDPLNGEGTAMESNKKEMKEAITSICREVLCHKKHNHKEWITVDTLEKIQERRNRKEAINTKRIRAEKAKAQAGYTEVKKQMKRSIRADKRKNVKR</sequence>
<organism evidence="2 3">
    <name type="scientific">Schistosoma margrebowiei</name>
    <dbReference type="NCBI Taxonomy" id="48269"/>
    <lineage>
        <taxon>Eukaryota</taxon>
        <taxon>Metazoa</taxon>
        <taxon>Spiralia</taxon>
        <taxon>Lophotrochozoa</taxon>
        <taxon>Platyhelminthes</taxon>
        <taxon>Trematoda</taxon>
        <taxon>Digenea</taxon>
        <taxon>Strigeidida</taxon>
        <taxon>Schistosomatoidea</taxon>
        <taxon>Schistosomatidae</taxon>
        <taxon>Schistosoma</taxon>
    </lineage>
</organism>
<keyword evidence="3" id="KW-1185">Reference proteome</keyword>
<gene>
    <name evidence="2" type="ORF">SMRZ_LOCUS24035</name>
</gene>
<evidence type="ECO:0000256" key="1">
    <source>
        <dbReference type="SAM" id="MobiDB-lite"/>
    </source>
</evidence>
<feature type="compositionally biased region" description="Basic residues" evidence="1">
    <location>
        <begin position="146"/>
        <end position="161"/>
    </location>
</feature>
<dbReference type="AlphaFoldDB" id="A0A183N6W0"/>
<dbReference type="EMBL" id="UZAI01020106">
    <property type="protein sequence ID" value="VDP49672.1"/>
    <property type="molecule type" value="Genomic_DNA"/>
</dbReference>
<proteinExistence type="predicted"/>
<protein>
    <submittedName>
        <fullName evidence="2">Uncharacterized protein</fullName>
    </submittedName>
</protein>
<dbReference type="Proteomes" id="UP000277204">
    <property type="component" value="Unassembled WGS sequence"/>
</dbReference>
<feature type="region of interest" description="Disordered" evidence="1">
    <location>
        <begin position="134"/>
        <end position="161"/>
    </location>
</feature>
<evidence type="ECO:0000313" key="2">
    <source>
        <dbReference type="EMBL" id="VDP49672.1"/>
    </source>
</evidence>
<reference evidence="2 3" key="1">
    <citation type="submission" date="2018-11" db="EMBL/GenBank/DDBJ databases">
        <authorList>
            <consortium name="Pathogen Informatics"/>
        </authorList>
    </citation>
    <scope>NUCLEOTIDE SEQUENCE [LARGE SCALE GENOMIC DNA]</scope>
    <source>
        <strain evidence="2 3">Zambia</strain>
    </source>
</reference>